<feature type="non-terminal residue" evidence="13">
    <location>
        <position position="1"/>
    </location>
</feature>
<evidence type="ECO:0000256" key="10">
    <source>
        <dbReference type="PROSITE-ProRule" id="PRU00742"/>
    </source>
</evidence>
<dbReference type="GO" id="GO:0010121">
    <property type="term" value="P:L-arginine catabolic process to proline via ornithine"/>
    <property type="evidence" value="ECO:0007669"/>
    <property type="project" value="UniProtKB-ARBA"/>
</dbReference>
<feature type="binding site" evidence="9">
    <location>
        <position position="148"/>
    </location>
    <ligand>
        <name>Mn(2+)</name>
        <dbReference type="ChEBI" id="CHEBI:29035"/>
        <label>1</label>
    </ligand>
</feature>
<dbReference type="EMBL" id="JAAWVO010051054">
    <property type="protein sequence ID" value="MBN3320222.1"/>
    <property type="molecule type" value="Genomic_DNA"/>
</dbReference>
<gene>
    <name evidence="13" type="primary">Argi</name>
    <name evidence="13" type="ORF">GTO95_0016860</name>
</gene>
<proteinExistence type="inferred from homology"/>
<dbReference type="AlphaFoldDB" id="A0A8J7NV57"/>
<dbReference type="InterPro" id="IPR014033">
    <property type="entry name" value="Arginase"/>
</dbReference>
<evidence type="ECO:0000256" key="2">
    <source>
        <dbReference type="ARBA" id="ARBA00012168"/>
    </source>
</evidence>
<evidence type="ECO:0000256" key="9">
    <source>
        <dbReference type="PIRSR" id="PIRSR036979-1"/>
    </source>
</evidence>
<dbReference type="CDD" id="cd09989">
    <property type="entry name" value="Arginase"/>
    <property type="match status" value="1"/>
</dbReference>
<protein>
    <recommendedName>
        <fullName evidence="2 12">Arginase</fullName>
        <ecNumber evidence="2 12">3.5.3.1</ecNumber>
    </recommendedName>
</protein>
<sequence length="343" mass="37327">SSSSRIMLVKKTFTGIRRALAIQSRLYHPIGIVGAPFARGQRKDGVEKGPDYIRRARLVAKLGAQGHQVKDYGDLKFEDVPNDEPLGRVKMPKTVGSANKQLADAVKTVKKNGQTCVVLGGDHSLAIGSIYGHAAARPDLCVVWVDAHADINTPLTSPTGNFHGQPVAYLLRELRSKIPVIPGFSWIKPCLSAQDIVYIGLRDLDPGEHYIIKHLGIKAFSMTEVDRLGIGRVMEETCDHLLSKGKRPIHLSYDIDAIDPSVSPATGTPVKGGLTYRESVYVAEEICRTGLLSALDVVEVNPDRGKTEEEVSSTVSTAVDVVLSCFGQLREGFHPSNYQLPEP</sequence>
<keyword evidence="7 9" id="KW-0464">Manganese</keyword>
<keyword evidence="3 12" id="KW-0835">Urea cycle</keyword>
<evidence type="ECO:0000256" key="11">
    <source>
        <dbReference type="RuleBase" id="RU003684"/>
    </source>
</evidence>
<feature type="binding site" evidence="9">
    <location>
        <position position="254"/>
    </location>
    <ligand>
        <name>Mn(2+)</name>
        <dbReference type="ChEBI" id="CHEBI:29035"/>
        <label>1</label>
    </ligand>
</feature>
<keyword evidence="5 9" id="KW-0479">Metal-binding</keyword>
<evidence type="ECO:0000313" key="13">
    <source>
        <dbReference type="EMBL" id="MBN3320222.1"/>
    </source>
</evidence>
<feature type="binding site" evidence="9">
    <location>
        <position position="256"/>
    </location>
    <ligand>
        <name>Mn(2+)</name>
        <dbReference type="ChEBI" id="CHEBI:29035"/>
        <label>1</label>
    </ligand>
</feature>
<dbReference type="Pfam" id="PF00491">
    <property type="entry name" value="Arginase"/>
    <property type="match status" value="1"/>
</dbReference>
<dbReference type="PANTHER" id="PTHR43782">
    <property type="entry name" value="ARGINASE"/>
    <property type="match status" value="1"/>
</dbReference>
<evidence type="ECO:0000256" key="12">
    <source>
        <dbReference type="RuleBase" id="RU361159"/>
    </source>
</evidence>
<dbReference type="Gene3D" id="3.40.800.10">
    <property type="entry name" value="Ureohydrolase domain"/>
    <property type="match status" value="1"/>
</dbReference>
<organism evidence="13 14">
    <name type="scientific">Atractosteus spatula</name>
    <name type="common">Alligator gar</name>
    <name type="synonym">Lepisosteus spatula</name>
    <dbReference type="NCBI Taxonomy" id="7917"/>
    <lineage>
        <taxon>Eukaryota</taxon>
        <taxon>Metazoa</taxon>
        <taxon>Chordata</taxon>
        <taxon>Craniata</taxon>
        <taxon>Vertebrata</taxon>
        <taxon>Euteleostomi</taxon>
        <taxon>Actinopterygii</taxon>
        <taxon>Neopterygii</taxon>
        <taxon>Holostei</taxon>
        <taxon>Semionotiformes</taxon>
        <taxon>Lepisosteidae</taxon>
        <taxon>Atractosteus</taxon>
    </lineage>
</organism>
<keyword evidence="4 12" id="KW-0056">Arginine metabolism</keyword>
<feature type="non-terminal residue" evidence="13">
    <location>
        <position position="343"/>
    </location>
</feature>
<dbReference type="EC" id="3.5.3.1" evidence="2 12"/>
<dbReference type="PIRSF" id="PIRSF036979">
    <property type="entry name" value="Arginase"/>
    <property type="match status" value="1"/>
</dbReference>
<dbReference type="InterPro" id="IPR020855">
    <property type="entry name" value="Ureohydrolase_Mn_BS"/>
</dbReference>
<dbReference type="GO" id="GO:0030145">
    <property type="term" value="F:manganese ion binding"/>
    <property type="evidence" value="ECO:0007669"/>
    <property type="project" value="TreeGrafter"/>
</dbReference>
<dbReference type="PROSITE" id="PS51409">
    <property type="entry name" value="ARGINASE_2"/>
    <property type="match status" value="1"/>
</dbReference>
<dbReference type="Proteomes" id="UP000736164">
    <property type="component" value="Unassembled WGS sequence"/>
</dbReference>
<comment type="cofactor">
    <cofactor evidence="9 12">
        <name>Mn(2+)</name>
        <dbReference type="ChEBI" id="CHEBI:29035"/>
    </cofactor>
    <text evidence="9 12">Binds 2 manganese ions per subunit.</text>
</comment>
<evidence type="ECO:0000256" key="3">
    <source>
        <dbReference type="ARBA" id="ARBA00022436"/>
    </source>
</evidence>
<dbReference type="PANTHER" id="PTHR43782:SF2">
    <property type="entry name" value="ARGINASE-1"/>
    <property type="match status" value="1"/>
</dbReference>
<accession>A0A8J7NV57</accession>
<feature type="binding site" evidence="9">
    <location>
        <position position="146"/>
    </location>
    <ligand>
        <name>Mn(2+)</name>
        <dbReference type="ChEBI" id="CHEBI:29035"/>
        <label>1</label>
    </ligand>
</feature>
<dbReference type="FunFam" id="3.40.800.10:FF:000005">
    <property type="entry name" value="Arginase"/>
    <property type="match status" value="1"/>
</dbReference>
<dbReference type="InterPro" id="IPR006035">
    <property type="entry name" value="Ureohydrolase"/>
</dbReference>
<evidence type="ECO:0000256" key="6">
    <source>
        <dbReference type="ARBA" id="ARBA00022801"/>
    </source>
</evidence>
<dbReference type="UniPathway" id="UPA00158">
    <property type="reaction ID" value="UER00270"/>
</dbReference>
<evidence type="ECO:0000313" key="14">
    <source>
        <dbReference type="Proteomes" id="UP000736164"/>
    </source>
</evidence>
<evidence type="ECO:0000256" key="1">
    <source>
        <dbReference type="ARBA" id="ARBA00005098"/>
    </source>
</evidence>
<dbReference type="InterPro" id="IPR023696">
    <property type="entry name" value="Ureohydrolase_dom_sf"/>
</dbReference>
<keyword evidence="6 11" id="KW-0378">Hydrolase</keyword>
<dbReference type="GO" id="GO:0004053">
    <property type="term" value="F:arginase activity"/>
    <property type="evidence" value="ECO:0007669"/>
    <property type="project" value="UniProtKB-EC"/>
</dbReference>
<evidence type="ECO:0000256" key="8">
    <source>
        <dbReference type="ARBA" id="ARBA00047391"/>
    </source>
</evidence>
<evidence type="ECO:0000256" key="5">
    <source>
        <dbReference type="ARBA" id="ARBA00022723"/>
    </source>
</evidence>
<dbReference type="SUPFAM" id="SSF52768">
    <property type="entry name" value="Arginase/deacetylase"/>
    <property type="match status" value="1"/>
</dbReference>
<comment type="pathway">
    <text evidence="1 12">Nitrogen metabolism; urea cycle; L-ornithine and urea from L-arginine: step 1/1.</text>
</comment>
<feature type="binding site" evidence="9">
    <location>
        <position position="123"/>
    </location>
    <ligand>
        <name>Mn(2+)</name>
        <dbReference type="ChEBI" id="CHEBI:29035"/>
        <label>1</label>
    </ligand>
</feature>
<keyword evidence="14" id="KW-1185">Reference proteome</keyword>
<dbReference type="PROSITE" id="PS01053">
    <property type="entry name" value="ARGINASE_1"/>
    <property type="match status" value="1"/>
</dbReference>
<dbReference type="GO" id="GO:0005634">
    <property type="term" value="C:nucleus"/>
    <property type="evidence" value="ECO:0007669"/>
    <property type="project" value="TreeGrafter"/>
</dbReference>
<evidence type="ECO:0000256" key="4">
    <source>
        <dbReference type="ARBA" id="ARBA00022503"/>
    </source>
</evidence>
<comment type="catalytic activity">
    <reaction evidence="8 12">
        <text>L-arginine + H2O = urea + L-ornithine</text>
        <dbReference type="Rhea" id="RHEA:20569"/>
        <dbReference type="ChEBI" id="CHEBI:15377"/>
        <dbReference type="ChEBI" id="CHEBI:16199"/>
        <dbReference type="ChEBI" id="CHEBI:32682"/>
        <dbReference type="ChEBI" id="CHEBI:46911"/>
        <dbReference type="EC" id="3.5.3.1"/>
    </reaction>
</comment>
<name>A0A8J7NV57_ATRSP</name>
<dbReference type="GO" id="GO:0000050">
    <property type="term" value="P:urea cycle"/>
    <property type="evidence" value="ECO:0007669"/>
    <property type="project" value="UniProtKB-UniPathway"/>
</dbReference>
<comment type="similarity">
    <text evidence="10 11">Belongs to the arginase family.</text>
</comment>
<evidence type="ECO:0000256" key="7">
    <source>
        <dbReference type="ARBA" id="ARBA00023211"/>
    </source>
</evidence>
<dbReference type="PRINTS" id="PR00116">
    <property type="entry name" value="ARGINASE"/>
</dbReference>
<dbReference type="NCBIfam" id="TIGR01229">
    <property type="entry name" value="rocF_arginase"/>
    <property type="match status" value="1"/>
</dbReference>
<reference evidence="13" key="1">
    <citation type="journal article" date="2021" name="Cell">
        <title>Tracing the genetic footprints of vertebrate landing in non-teleost ray-finned fishes.</title>
        <authorList>
            <person name="Bi X."/>
            <person name="Wang K."/>
            <person name="Yang L."/>
            <person name="Pan H."/>
            <person name="Jiang H."/>
            <person name="Wei Q."/>
            <person name="Fang M."/>
            <person name="Yu H."/>
            <person name="Zhu C."/>
            <person name="Cai Y."/>
            <person name="He Y."/>
            <person name="Gan X."/>
            <person name="Zeng H."/>
            <person name="Yu D."/>
            <person name="Zhu Y."/>
            <person name="Jiang H."/>
            <person name="Qiu Q."/>
            <person name="Yang H."/>
            <person name="Zhang Y.E."/>
            <person name="Wang W."/>
            <person name="Zhu M."/>
            <person name="He S."/>
            <person name="Zhang G."/>
        </authorList>
    </citation>
    <scope>NUCLEOTIDE SEQUENCE</scope>
    <source>
        <strain evidence="13">Allg_001</strain>
    </source>
</reference>
<dbReference type="GO" id="GO:0005829">
    <property type="term" value="C:cytosol"/>
    <property type="evidence" value="ECO:0007669"/>
    <property type="project" value="TreeGrafter"/>
</dbReference>
<comment type="caution">
    <text evidence="13">The sequence shown here is derived from an EMBL/GenBank/DDBJ whole genome shotgun (WGS) entry which is preliminary data.</text>
</comment>
<feature type="binding site" evidence="9">
    <location>
        <position position="150"/>
    </location>
    <ligand>
        <name>Mn(2+)</name>
        <dbReference type="ChEBI" id="CHEBI:29035"/>
        <label>1</label>
    </ligand>
</feature>